<evidence type="ECO:0000256" key="3">
    <source>
        <dbReference type="ARBA" id="ARBA00022475"/>
    </source>
</evidence>
<dbReference type="GO" id="GO:0007186">
    <property type="term" value="P:G protein-coupled receptor signaling pathway"/>
    <property type="evidence" value="ECO:0007669"/>
    <property type="project" value="InterPro"/>
</dbReference>
<dbReference type="STRING" id="7217.A0A0P8XM70"/>
<reference evidence="10 11" key="1">
    <citation type="journal article" date="2007" name="Nature">
        <title>Evolution of genes and genomes on the Drosophila phylogeny.</title>
        <authorList>
            <consortium name="Drosophila 12 Genomes Consortium"/>
            <person name="Clark A.G."/>
            <person name="Eisen M.B."/>
            <person name="Smith D.R."/>
            <person name="Bergman C.M."/>
            <person name="Oliver B."/>
            <person name="Markow T.A."/>
            <person name="Kaufman T.C."/>
            <person name="Kellis M."/>
            <person name="Gelbart W."/>
            <person name="Iyer V.N."/>
            <person name="Pollard D.A."/>
            <person name="Sackton T.B."/>
            <person name="Larracuente A.M."/>
            <person name="Singh N.D."/>
            <person name="Abad J.P."/>
            <person name="Abt D.N."/>
            <person name="Adryan B."/>
            <person name="Aguade M."/>
            <person name="Akashi H."/>
            <person name="Anderson W.W."/>
            <person name="Aquadro C.F."/>
            <person name="Ardell D.H."/>
            <person name="Arguello R."/>
            <person name="Artieri C.G."/>
            <person name="Barbash D.A."/>
            <person name="Barker D."/>
            <person name="Barsanti P."/>
            <person name="Batterham P."/>
            <person name="Batzoglou S."/>
            <person name="Begun D."/>
            <person name="Bhutkar A."/>
            <person name="Blanco E."/>
            <person name="Bosak S.A."/>
            <person name="Bradley R.K."/>
            <person name="Brand A.D."/>
            <person name="Brent M.R."/>
            <person name="Brooks A.N."/>
            <person name="Brown R.H."/>
            <person name="Butlin R.K."/>
            <person name="Caggese C."/>
            <person name="Calvi B.R."/>
            <person name="Bernardo de Carvalho A."/>
            <person name="Caspi A."/>
            <person name="Castrezana S."/>
            <person name="Celniker S.E."/>
            <person name="Chang J.L."/>
            <person name="Chapple C."/>
            <person name="Chatterji S."/>
            <person name="Chinwalla A."/>
            <person name="Civetta A."/>
            <person name="Clifton S.W."/>
            <person name="Comeron J.M."/>
            <person name="Costello J.C."/>
            <person name="Coyne J.A."/>
            <person name="Daub J."/>
            <person name="David R.G."/>
            <person name="Delcher A.L."/>
            <person name="Delehaunty K."/>
            <person name="Do C.B."/>
            <person name="Ebling H."/>
            <person name="Edwards K."/>
            <person name="Eickbush T."/>
            <person name="Evans J.D."/>
            <person name="Filipski A."/>
            <person name="Findeiss S."/>
            <person name="Freyhult E."/>
            <person name="Fulton L."/>
            <person name="Fulton R."/>
            <person name="Garcia A.C."/>
            <person name="Gardiner A."/>
            <person name="Garfield D.A."/>
            <person name="Garvin B.E."/>
            <person name="Gibson G."/>
            <person name="Gilbert D."/>
            <person name="Gnerre S."/>
            <person name="Godfrey J."/>
            <person name="Good R."/>
            <person name="Gotea V."/>
            <person name="Gravely B."/>
            <person name="Greenberg A.J."/>
            <person name="Griffiths-Jones S."/>
            <person name="Gross S."/>
            <person name="Guigo R."/>
            <person name="Gustafson E.A."/>
            <person name="Haerty W."/>
            <person name="Hahn M.W."/>
            <person name="Halligan D.L."/>
            <person name="Halpern A.L."/>
            <person name="Halter G.M."/>
            <person name="Han M.V."/>
            <person name="Heger A."/>
            <person name="Hillier L."/>
            <person name="Hinrichs A.S."/>
            <person name="Holmes I."/>
            <person name="Hoskins R.A."/>
            <person name="Hubisz M.J."/>
            <person name="Hultmark D."/>
            <person name="Huntley M.A."/>
            <person name="Jaffe D.B."/>
            <person name="Jagadeeshan S."/>
            <person name="Jeck W.R."/>
            <person name="Johnson J."/>
            <person name="Jones C.D."/>
            <person name="Jordan W.C."/>
            <person name="Karpen G.H."/>
            <person name="Kataoka E."/>
            <person name="Keightley P.D."/>
            <person name="Kheradpour P."/>
            <person name="Kirkness E.F."/>
            <person name="Koerich L.B."/>
            <person name="Kristiansen K."/>
            <person name="Kudrna D."/>
            <person name="Kulathinal R.J."/>
            <person name="Kumar S."/>
            <person name="Kwok R."/>
            <person name="Lander E."/>
            <person name="Langley C.H."/>
            <person name="Lapoint R."/>
            <person name="Lazzaro B.P."/>
            <person name="Lee S.J."/>
            <person name="Levesque L."/>
            <person name="Li R."/>
            <person name="Lin C.F."/>
            <person name="Lin M.F."/>
            <person name="Lindblad-Toh K."/>
            <person name="Llopart A."/>
            <person name="Long M."/>
            <person name="Low L."/>
            <person name="Lozovsky E."/>
            <person name="Lu J."/>
            <person name="Luo M."/>
            <person name="Machado C.A."/>
            <person name="Makalowski W."/>
            <person name="Marzo M."/>
            <person name="Matsuda M."/>
            <person name="Matzkin L."/>
            <person name="McAllister B."/>
            <person name="McBride C.S."/>
            <person name="McKernan B."/>
            <person name="McKernan K."/>
            <person name="Mendez-Lago M."/>
            <person name="Minx P."/>
            <person name="Mollenhauer M.U."/>
            <person name="Montooth K."/>
            <person name="Mount S.M."/>
            <person name="Mu X."/>
            <person name="Myers E."/>
            <person name="Negre B."/>
            <person name="Newfeld S."/>
            <person name="Nielsen R."/>
            <person name="Noor M.A."/>
            <person name="O'Grady P."/>
            <person name="Pachter L."/>
            <person name="Papaceit M."/>
            <person name="Parisi M.J."/>
            <person name="Parisi M."/>
            <person name="Parts L."/>
            <person name="Pedersen J.S."/>
            <person name="Pesole G."/>
            <person name="Phillippy A.M."/>
            <person name="Ponting C.P."/>
            <person name="Pop M."/>
            <person name="Porcelli D."/>
            <person name="Powell J.R."/>
            <person name="Prohaska S."/>
            <person name="Pruitt K."/>
            <person name="Puig M."/>
            <person name="Quesneville H."/>
            <person name="Ram K.R."/>
            <person name="Rand D."/>
            <person name="Rasmussen M.D."/>
            <person name="Reed L.K."/>
            <person name="Reenan R."/>
            <person name="Reily A."/>
            <person name="Remington K.A."/>
            <person name="Rieger T.T."/>
            <person name="Ritchie M.G."/>
            <person name="Robin C."/>
            <person name="Rogers Y.H."/>
            <person name="Rohde C."/>
            <person name="Rozas J."/>
            <person name="Rubenfield M.J."/>
            <person name="Ruiz A."/>
            <person name="Russo S."/>
            <person name="Salzberg S.L."/>
            <person name="Sanchez-Gracia A."/>
            <person name="Saranga D.J."/>
            <person name="Sato H."/>
            <person name="Schaeffer S.W."/>
            <person name="Schatz M.C."/>
            <person name="Schlenke T."/>
            <person name="Schwartz R."/>
            <person name="Segarra C."/>
            <person name="Singh R.S."/>
            <person name="Sirot L."/>
            <person name="Sirota M."/>
            <person name="Sisneros N.B."/>
            <person name="Smith C.D."/>
            <person name="Smith T.F."/>
            <person name="Spieth J."/>
            <person name="Stage D.E."/>
            <person name="Stark A."/>
            <person name="Stephan W."/>
            <person name="Strausberg R.L."/>
            <person name="Strempel S."/>
            <person name="Sturgill D."/>
            <person name="Sutton G."/>
            <person name="Sutton G.G."/>
            <person name="Tao W."/>
            <person name="Teichmann S."/>
            <person name="Tobari Y.N."/>
            <person name="Tomimura Y."/>
            <person name="Tsolas J.M."/>
            <person name="Valente V.L."/>
            <person name="Venter E."/>
            <person name="Venter J.C."/>
            <person name="Vicario S."/>
            <person name="Vieira F.G."/>
            <person name="Vilella A.J."/>
            <person name="Villasante A."/>
            <person name="Walenz B."/>
            <person name="Wang J."/>
            <person name="Wasserman M."/>
            <person name="Watts T."/>
            <person name="Wilson D."/>
            <person name="Wilson R.K."/>
            <person name="Wing R.A."/>
            <person name="Wolfner M.F."/>
            <person name="Wong A."/>
            <person name="Wong G.K."/>
            <person name="Wu C.I."/>
            <person name="Wu G."/>
            <person name="Yamamoto D."/>
            <person name="Yang H.P."/>
            <person name="Yang S.P."/>
            <person name="Yorke J.A."/>
            <person name="Yoshida K."/>
            <person name="Zdobnov E."/>
            <person name="Zhang P."/>
            <person name="Zhang Y."/>
            <person name="Zimin A.V."/>
            <person name="Baldwin J."/>
            <person name="Abdouelleil A."/>
            <person name="Abdulkadir J."/>
            <person name="Abebe A."/>
            <person name="Abera B."/>
            <person name="Abreu J."/>
            <person name="Acer S.C."/>
            <person name="Aftuck L."/>
            <person name="Alexander A."/>
            <person name="An P."/>
            <person name="Anderson E."/>
            <person name="Anderson S."/>
            <person name="Arachi H."/>
            <person name="Azer M."/>
            <person name="Bachantsang P."/>
            <person name="Barry A."/>
            <person name="Bayul T."/>
            <person name="Berlin A."/>
            <person name="Bessette D."/>
            <person name="Bloom T."/>
            <person name="Blye J."/>
            <person name="Boguslavskiy L."/>
            <person name="Bonnet C."/>
            <person name="Boukhgalter B."/>
            <person name="Bourzgui I."/>
            <person name="Brown A."/>
            <person name="Cahill P."/>
            <person name="Channer S."/>
            <person name="Cheshatsang Y."/>
            <person name="Chuda L."/>
            <person name="Citroen M."/>
            <person name="Collymore A."/>
            <person name="Cooke P."/>
            <person name="Costello M."/>
            <person name="D'Aco K."/>
            <person name="Daza R."/>
            <person name="De Haan G."/>
            <person name="DeGray S."/>
            <person name="DeMaso C."/>
            <person name="Dhargay N."/>
            <person name="Dooley K."/>
            <person name="Dooley E."/>
            <person name="Doricent M."/>
            <person name="Dorje P."/>
            <person name="Dorjee K."/>
            <person name="Dupes A."/>
            <person name="Elong R."/>
            <person name="Falk J."/>
            <person name="Farina A."/>
            <person name="Faro S."/>
            <person name="Ferguson D."/>
            <person name="Fisher S."/>
            <person name="Foley C.D."/>
            <person name="Franke A."/>
            <person name="Friedrich D."/>
            <person name="Gadbois L."/>
            <person name="Gearin G."/>
            <person name="Gearin C.R."/>
            <person name="Giannoukos G."/>
            <person name="Goode T."/>
            <person name="Graham J."/>
            <person name="Grandbois E."/>
            <person name="Grewal S."/>
            <person name="Gyaltsen K."/>
            <person name="Hafez N."/>
            <person name="Hagos B."/>
            <person name="Hall J."/>
            <person name="Henson C."/>
            <person name="Hollinger A."/>
            <person name="Honan T."/>
            <person name="Huard M.D."/>
            <person name="Hughes L."/>
            <person name="Hurhula B."/>
            <person name="Husby M.E."/>
            <person name="Kamat A."/>
            <person name="Kanga B."/>
            <person name="Kashin S."/>
            <person name="Khazanovich D."/>
            <person name="Kisner P."/>
            <person name="Lance K."/>
            <person name="Lara M."/>
            <person name="Lee W."/>
            <person name="Lennon N."/>
            <person name="Letendre F."/>
            <person name="LeVine R."/>
            <person name="Lipovsky A."/>
            <person name="Liu X."/>
            <person name="Liu J."/>
            <person name="Liu S."/>
            <person name="Lokyitsang T."/>
            <person name="Lokyitsang Y."/>
            <person name="Lubonja R."/>
            <person name="Lui A."/>
            <person name="MacDonald P."/>
            <person name="Magnisalis V."/>
            <person name="Maru K."/>
            <person name="Matthews C."/>
            <person name="McCusker W."/>
            <person name="McDonough S."/>
            <person name="Mehta T."/>
            <person name="Meldrim J."/>
            <person name="Meneus L."/>
            <person name="Mihai O."/>
            <person name="Mihalev A."/>
            <person name="Mihova T."/>
            <person name="Mittelman R."/>
            <person name="Mlenga V."/>
            <person name="Montmayeur A."/>
            <person name="Mulrain L."/>
            <person name="Navidi A."/>
            <person name="Naylor J."/>
            <person name="Negash T."/>
            <person name="Nguyen T."/>
            <person name="Nguyen N."/>
            <person name="Nicol R."/>
            <person name="Norbu C."/>
            <person name="Norbu N."/>
            <person name="Novod N."/>
            <person name="O'Neill B."/>
            <person name="Osman S."/>
            <person name="Markiewicz E."/>
            <person name="Oyono O.L."/>
            <person name="Patti C."/>
            <person name="Phunkhang P."/>
            <person name="Pierre F."/>
            <person name="Priest M."/>
            <person name="Raghuraman S."/>
            <person name="Rege F."/>
            <person name="Reyes R."/>
            <person name="Rise C."/>
            <person name="Rogov P."/>
            <person name="Ross K."/>
            <person name="Ryan E."/>
            <person name="Settipalli S."/>
            <person name="Shea T."/>
            <person name="Sherpa N."/>
            <person name="Shi L."/>
            <person name="Shih D."/>
            <person name="Sparrow T."/>
            <person name="Spaulding J."/>
            <person name="Stalker J."/>
            <person name="Stange-Thomann N."/>
            <person name="Stavropoulos S."/>
            <person name="Stone C."/>
            <person name="Strader C."/>
            <person name="Tesfaye S."/>
            <person name="Thomson T."/>
            <person name="Thoulutsang Y."/>
            <person name="Thoulutsang D."/>
            <person name="Topham K."/>
            <person name="Topping I."/>
            <person name="Tsamla T."/>
            <person name="Vassiliev H."/>
            <person name="Vo A."/>
            <person name="Wangchuk T."/>
            <person name="Wangdi T."/>
            <person name="Weiand M."/>
            <person name="Wilkinson J."/>
            <person name="Wilson A."/>
            <person name="Yadav S."/>
            <person name="Young G."/>
            <person name="Yu Q."/>
            <person name="Zembek L."/>
            <person name="Zhong D."/>
            <person name="Zimmer A."/>
            <person name="Zwirko Z."/>
            <person name="Jaffe D.B."/>
            <person name="Alvarez P."/>
            <person name="Brockman W."/>
            <person name="Butler J."/>
            <person name="Chin C."/>
            <person name="Gnerre S."/>
            <person name="Grabherr M."/>
            <person name="Kleber M."/>
            <person name="Mauceli E."/>
            <person name="MacCallum I."/>
        </authorList>
    </citation>
    <scope>NUCLEOTIDE SEQUENCE [LARGE SCALE GENOMIC DNA]</scope>
    <source>
        <strain evidence="11">Tucson 14024-0371.13</strain>
    </source>
</reference>
<dbReference type="EMBL" id="CH902619">
    <property type="protein sequence ID" value="KPU75753.1"/>
    <property type="molecule type" value="Genomic_DNA"/>
</dbReference>
<sequence>MPPPANDSLPPTIASRHVPNFGLPLRPSIHHPLENIQSTCVLIGSIIQPKIKNQKKKSHHTPTTTPFRLSETAIMDVMSSSLQQQRVVVEQLRREAAIERQTVSESCAKMMKYITEHEQEDYLLTGFTSQKVNPFREKSSCTVL</sequence>
<evidence type="ECO:0000256" key="2">
    <source>
        <dbReference type="ARBA" id="ARBA00007431"/>
    </source>
</evidence>
<dbReference type="SMART" id="SM01224">
    <property type="entry name" value="G_gamma"/>
    <property type="match status" value="1"/>
</dbReference>
<name>A0A0P8XM70_DROAN</name>
<evidence type="ECO:0000256" key="4">
    <source>
        <dbReference type="ARBA" id="ARBA00022481"/>
    </source>
</evidence>
<dbReference type="eggNOG" id="KOG4280">
    <property type="taxonomic scope" value="Eukaryota"/>
</dbReference>
<keyword evidence="4" id="KW-0488">Methylation</keyword>
<evidence type="ECO:0000256" key="7">
    <source>
        <dbReference type="ARBA" id="ARBA00023288"/>
    </source>
</evidence>
<dbReference type="Pfam" id="PF00631">
    <property type="entry name" value="G-gamma"/>
    <property type="match status" value="1"/>
</dbReference>
<keyword evidence="3" id="KW-1003">Cell membrane</keyword>
<dbReference type="OrthoDB" id="6264244at2759"/>
<proteinExistence type="inferred from homology"/>
<dbReference type="AlphaFoldDB" id="A0A0P8XM70"/>
<dbReference type="GO" id="GO:0005834">
    <property type="term" value="C:heterotrimeric G-protein complex"/>
    <property type="evidence" value="ECO:0007669"/>
    <property type="project" value="InterPro"/>
</dbReference>
<evidence type="ECO:0000256" key="5">
    <source>
        <dbReference type="ARBA" id="ARBA00023136"/>
    </source>
</evidence>
<dbReference type="SUPFAM" id="SSF48670">
    <property type="entry name" value="Transducin (heterotrimeric G protein), gamma chain"/>
    <property type="match status" value="1"/>
</dbReference>
<dbReference type="Proteomes" id="UP000007801">
    <property type="component" value="Unassembled WGS sequence"/>
</dbReference>
<dbReference type="CDD" id="cd00068">
    <property type="entry name" value="GGL"/>
    <property type="match status" value="1"/>
</dbReference>
<dbReference type="InterPro" id="IPR015898">
    <property type="entry name" value="G-protein_gamma-like_dom"/>
</dbReference>
<keyword evidence="8" id="KW-0636">Prenylation</keyword>
<evidence type="ECO:0000256" key="6">
    <source>
        <dbReference type="ARBA" id="ARBA00023224"/>
    </source>
</evidence>
<keyword evidence="11" id="KW-1185">Reference proteome</keyword>
<dbReference type="Gene3D" id="4.10.260.10">
    <property type="entry name" value="Transducin (heterotrimeric G protein), gamma chain"/>
    <property type="match status" value="1"/>
</dbReference>
<protein>
    <submittedName>
        <fullName evidence="10">Uncharacterized protein, isoform B</fullName>
    </submittedName>
</protein>
<keyword evidence="6" id="KW-0807">Transducer</keyword>
<dbReference type="InterPro" id="IPR001770">
    <property type="entry name" value="G-protein_gamma"/>
</dbReference>
<dbReference type="SMR" id="A0A0P8XM70"/>
<keyword evidence="7" id="KW-0449">Lipoprotein</keyword>
<dbReference type="InterPro" id="IPR036284">
    <property type="entry name" value="GGL_sf"/>
</dbReference>
<dbReference type="FunFam" id="4.10.260.10:FF:000001">
    <property type="entry name" value="Guanine nucleotide-binding protein subunit gamma"/>
    <property type="match status" value="1"/>
</dbReference>
<feature type="domain" description="G protein gamma" evidence="9">
    <location>
        <begin position="78"/>
        <end position="144"/>
    </location>
</feature>
<keyword evidence="5" id="KW-0472">Membrane</keyword>
<dbReference type="SMART" id="SM00224">
    <property type="entry name" value="GGL"/>
    <property type="match status" value="1"/>
</dbReference>
<evidence type="ECO:0000256" key="8">
    <source>
        <dbReference type="ARBA" id="ARBA00023289"/>
    </source>
</evidence>
<comment type="subcellular location">
    <subcellularLocation>
        <location evidence="1">Cell membrane</location>
        <topology evidence="1">Lipid-anchor</topology>
        <orientation evidence="1">Cytoplasmic side</orientation>
    </subcellularLocation>
</comment>
<gene>
    <name evidence="10" type="primary">Dana\GF12388</name>
    <name evidence="10" type="synonym">dana_GLEANR_12392</name>
    <name evidence="10" type="ORF">GF12388</name>
</gene>
<accession>A0A0P8XM70</accession>
<comment type="similarity">
    <text evidence="2">Belongs to the G protein gamma family.</text>
</comment>
<dbReference type="PROSITE" id="PS50058">
    <property type="entry name" value="G_PROTEIN_GAMMA"/>
    <property type="match status" value="1"/>
</dbReference>
<dbReference type="PANTHER" id="PTHR13809">
    <property type="entry name" value="GUANINE NUCLEOTIDE-BINDING PROTEIN GAMMA SUBUNIT"/>
    <property type="match status" value="1"/>
</dbReference>
<evidence type="ECO:0000259" key="9">
    <source>
        <dbReference type="PROSITE" id="PS50058"/>
    </source>
</evidence>
<organism evidence="10 11">
    <name type="scientific">Drosophila ananassae</name>
    <name type="common">Fruit fly</name>
    <dbReference type="NCBI Taxonomy" id="7217"/>
    <lineage>
        <taxon>Eukaryota</taxon>
        <taxon>Metazoa</taxon>
        <taxon>Ecdysozoa</taxon>
        <taxon>Arthropoda</taxon>
        <taxon>Hexapoda</taxon>
        <taxon>Insecta</taxon>
        <taxon>Pterygota</taxon>
        <taxon>Neoptera</taxon>
        <taxon>Endopterygota</taxon>
        <taxon>Diptera</taxon>
        <taxon>Brachycera</taxon>
        <taxon>Muscomorpha</taxon>
        <taxon>Ephydroidea</taxon>
        <taxon>Drosophilidae</taxon>
        <taxon>Drosophila</taxon>
        <taxon>Sophophora</taxon>
    </lineage>
</organism>
<dbReference type="InParanoid" id="A0A0P8XM70"/>
<evidence type="ECO:0000313" key="10">
    <source>
        <dbReference type="EMBL" id="KPU75753.1"/>
    </source>
</evidence>
<evidence type="ECO:0000313" key="11">
    <source>
        <dbReference type="Proteomes" id="UP000007801"/>
    </source>
</evidence>
<evidence type="ECO:0000256" key="1">
    <source>
        <dbReference type="ARBA" id="ARBA00004342"/>
    </source>
</evidence>
<dbReference type="GO" id="GO:0031681">
    <property type="term" value="F:G-protein beta-subunit binding"/>
    <property type="evidence" value="ECO:0007669"/>
    <property type="project" value="InterPro"/>
</dbReference>